<evidence type="ECO:0000313" key="4">
    <source>
        <dbReference type="EMBL" id="MEP0818862.1"/>
    </source>
</evidence>
<dbReference type="NCBIfam" id="TIGR02971">
    <property type="entry name" value="heterocyst_DevB"/>
    <property type="match status" value="1"/>
</dbReference>
<dbReference type="InterPro" id="IPR050465">
    <property type="entry name" value="UPF0194_transport"/>
</dbReference>
<keyword evidence="2 3" id="KW-0175">Coiled coil</keyword>
<dbReference type="Gene3D" id="1.10.287.470">
    <property type="entry name" value="Helix hairpin bin"/>
    <property type="match status" value="1"/>
</dbReference>
<dbReference type="Gene3D" id="2.40.30.170">
    <property type="match status" value="1"/>
</dbReference>
<evidence type="ECO:0000256" key="2">
    <source>
        <dbReference type="ARBA" id="ARBA00023054"/>
    </source>
</evidence>
<dbReference type="EMBL" id="JAMPKM010000011">
    <property type="protein sequence ID" value="MEP0818862.1"/>
    <property type="molecule type" value="Genomic_DNA"/>
</dbReference>
<evidence type="ECO:0000256" key="3">
    <source>
        <dbReference type="SAM" id="Coils"/>
    </source>
</evidence>
<dbReference type="PANTHER" id="PTHR32347:SF27">
    <property type="entry name" value="RND EFFLUX PUMP MEMBRANE FUSION PROTEIN BARREL-SANDWICH DOMAIN-CONTAINING PROTEIN"/>
    <property type="match status" value="1"/>
</dbReference>
<dbReference type="Gene3D" id="2.40.50.100">
    <property type="match status" value="1"/>
</dbReference>
<proteinExistence type="predicted"/>
<reference evidence="4 5" key="1">
    <citation type="submission" date="2022-04" db="EMBL/GenBank/DDBJ databases">
        <title>Positive selection, recombination, and allopatry shape intraspecific diversity of widespread and dominant cyanobacteria.</title>
        <authorList>
            <person name="Wei J."/>
            <person name="Shu W."/>
            <person name="Hu C."/>
        </authorList>
    </citation>
    <scope>NUCLEOTIDE SEQUENCE [LARGE SCALE GENOMIC DNA]</scope>
    <source>
        <strain evidence="4 5">GB2-A4</strain>
    </source>
</reference>
<dbReference type="SUPFAM" id="SSF111369">
    <property type="entry name" value="HlyD-like secretion proteins"/>
    <property type="match status" value="1"/>
</dbReference>
<accession>A0ABV0JAR1</accession>
<dbReference type="InterPro" id="IPR014315">
    <property type="entry name" value="ABC_heterocyst_DevB"/>
</dbReference>
<protein>
    <submittedName>
        <fullName evidence="4">ABC exporter membrane fusion protein</fullName>
    </submittedName>
</protein>
<dbReference type="RefSeq" id="WP_190437416.1">
    <property type="nucleotide sequence ID" value="NZ_JAMPKM010000011.1"/>
</dbReference>
<evidence type="ECO:0000313" key="5">
    <source>
        <dbReference type="Proteomes" id="UP001464891"/>
    </source>
</evidence>
<dbReference type="PRINTS" id="PR01490">
    <property type="entry name" value="RTXTOXIND"/>
</dbReference>
<evidence type="ECO:0000256" key="1">
    <source>
        <dbReference type="ARBA" id="ARBA00004196"/>
    </source>
</evidence>
<feature type="coiled-coil region" evidence="3">
    <location>
        <begin position="160"/>
        <end position="187"/>
    </location>
</feature>
<keyword evidence="5" id="KW-1185">Reference proteome</keyword>
<name>A0ABV0JAR1_9CYAN</name>
<comment type="subcellular location">
    <subcellularLocation>
        <location evidence="1">Cell envelope</location>
    </subcellularLocation>
</comment>
<dbReference type="PANTHER" id="PTHR32347">
    <property type="entry name" value="EFFLUX SYSTEM COMPONENT YKNX-RELATED"/>
    <property type="match status" value="1"/>
</dbReference>
<organism evidence="4 5">
    <name type="scientific">Trichocoleus desertorum GB2-A4</name>
    <dbReference type="NCBI Taxonomy" id="2933944"/>
    <lineage>
        <taxon>Bacteria</taxon>
        <taxon>Bacillati</taxon>
        <taxon>Cyanobacteriota</taxon>
        <taxon>Cyanophyceae</taxon>
        <taxon>Leptolyngbyales</taxon>
        <taxon>Trichocoleusaceae</taxon>
        <taxon>Trichocoleus</taxon>
    </lineage>
</organism>
<gene>
    <name evidence="4" type="ORF">NC998_17330</name>
</gene>
<dbReference type="Proteomes" id="UP001464891">
    <property type="component" value="Unassembled WGS sequence"/>
</dbReference>
<comment type="caution">
    <text evidence="4">The sequence shown here is derived from an EMBL/GenBank/DDBJ whole genome shotgun (WGS) entry which is preliminary data.</text>
</comment>
<sequence>MLPNAPAGLPTPKTQRWTPLAIAALFALGGVSAYQVWRLQAPATSKADIATMAAPRIKTITALGRLEPQGEVIKLSAPTSNNGNRVEQLLVNVGDRVQAGQVIAVLDSRDRLQAAFEQAQAEVEVAQAQLAITQAGAKQGEISAQQAEIVRLEAKRQGDIQAQNATIARLQSEVQNAQTEFNRYQSLYQEGAVAASALDSKRLTLETAQRSWQEAQAVLTRIQSTSPAEVNQARANLERIAEVRPVDIQAKQVEVNRAIAAMKQAKANLDQAYVRVPTRGTAGGPQAFEILGIHAYPGEVVSNEGIADIGQTQRMKAIAEIYQSDISKVRAGQRVKISSDSIPGELLGTVERIDSQIQRQTIVNTDPSANIDGRVIEVHVALDAASSQKAAKLTNLQVTAVIEQ</sequence>